<gene>
    <name evidence="3" type="ORF">LYPA_23C014147</name>
</gene>
<dbReference type="PANTHER" id="PTHR23232:SF140">
    <property type="entry name" value="ZFP92 ZINC FINGER PROTEIN"/>
    <property type="match status" value="1"/>
</dbReference>
<accession>A0A485PS92</accession>
<dbReference type="AlphaFoldDB" id="A0A485PS92"/>
<evidence type="ECO:0000313" key="3">
    <source>
        <dbReference type="EMBL" id="VFV47238.1"/>
    </source>
</evidence>
<organism evidence="3 4">
    <name type="scientific">Lynx pardinus</name>
    <name type="common">Iberian lynx</name>
    <name type="synonym">Felis pardina</name>
    <dbReference type="NCBI Taxonomy" id="191816"/>
    <lineage>
        <taxon>Eukaryota</taxon>
        <taxon>Metazoa</taxon>
        <taxon>Chordata</taxon>
        <taxon>Craniata</taxon>
        <taxon>Vertebrata</taxon>
        <taxon>Euteleostomi</taxon>
        <taxon>Mammalia</taxon>
        <taxon>Eutheria</taxon>
        <taxon>Laurasiatheria</taxon>
        <taxon>Carnivora</taxon>
        <taxon>Feliformia</taxon>
        <taxon>Felidae</taxon>
        <taxon>Felinae</taxon>
        <taxon>Lynx</taxon>
    </lineage>
</organism>
<evidence type="ECO:0000259" key="2">
    <source>
        <dbReference type="PROSITE" id="PS50805"/>
    </source>
</evidence>
<keyword evidence="4" id="KW-1185">Reference proteome</keyword>
<name>A0A485PS92_LYNPA</name>
<feature type="domain" description="KRAB" evidence="2">
    <location>
        <begin position="15"/>
        <end position="90"/>
    </location>
</feature>
<dbReference type="PROSITE" id="PS50805">
    <property type="entry name" value="KRAB"/>
    <property type="match status" value="1"/>
</dbReference>
<dbReference type="SUPFAM" id="SSF109640">
    <property type="entry name" value="KRAB domain (Kruppel-associated box)"/>
    <property type="match status" value="1"/>
</dbReference>
<evidence type="ECO:0000256" key="1">
    <source>
        <dbReference type="SAM" id="MobiDB-lite"/>
    </source>
</evidence>
<dbReference type="CDD" id="cd07765">
    <property type="entry name" value="KRAB_A-box"/>
    <property type="match status" value="1"/>
</dbReference>
<evidence type="ECO:0000313" key="4">
    <source>
        <dbReference type="Proteomes" id="UP000386466"/>
    </source>
</evidence>
<dbReference type="InterPro" id="IPR001909">
    <property type="entry name" value="KRAB"/>
</dbReference>
<dbReference type="InterPro" id="IPR050169">
    <property type="entry name" value="Krueppel_C2H2_ZnF"/>
</dbReference>
<dbReference type="PANTHER" id="PTHR23232">
    <property type="entry name" value="KRAB DOMAIN C2H2 ZINC FINGER"/>
    <property type="match status" value="1"/>
</dbReference>
<dbReference type="InterPro" id="IPR036051">
    <property type="entry name" value="KRAB_dom_sf"/>
</dbReference>
<dbReference type="SMART" id="SM00349">
    <property type="entry name" value="KRAB"/>
    <property type="match status" value="1"/>
</dbReference>
<dbReference type="Gene3D" id="6.10.140.140">
    <property type="match status" value="1"/>
</dbReference>
<proteinExistence type="predicted"/>
<dbReference type="GO" id="GO:0006355">
    <property type="term" value="P:regulation of DNA-templated transcription"/>
    <property type="evidence" value="ECO:0007669"/>
    <property type="project" value="InterPro"/>
</dbReference>
<dbReference type="Pfam" id="PF01352">
    <property type="entry name" value="KRAB"/>
    <property type="match status" value="1"/>
</dbReference>
<dbReference type="Proteomes" id="UP000386466">
    <property type="component" value="Unassembled WGS sequence"/>
</dbReference>
<protein>
    <submittedName>
        <fullName evidence="3">Zinc finger protein 135-like</fullName>
    </submittedName>
</protein>
<dbReference type="EMBL" id="CAAGRJ010040209">
    <property type="protein sequence ID" value="VFV47238.1"/>
    <property type="molecule type" value="Genomic_DNA"/>
</dbReference>
<feature type="region of interest" description="Disordered" evidence="1">
    <location>
        <begin position="67"/>
        <end position="90"/>
    </location>
</feature>
<sequence>MSTGRPQGGEERDLVTFQDVAVEFTQEEWEHLGTTQRTLYQEVMLENYRSLASLVKSGPGPTICTGLGGSTRQHPGKDRGHSCHLLRLSA</sequence>
<reference evidence="3 4" key="1">
    <citation type="submission" date="2019-01" db="EMBL/GenBank/DDBJ databases">
        <authorList>
            <person name="Alioto T."/>
            <person name="Alioto T."/>
        </authorList>
    </citation>
    <scope>NUCLEOTIDE SEQUENCE [LARGE SCALE GENOMIC DNA]</scope>
</reference>